<keyword evidence="8" id="KW-1185">Reference proteome</keyword>
<keyword evidence="7" id="KW-0436">Ligase</keyword>
<feature type="transmembrane region" description="Helical" evidence="5">
    <location>
        <begin position="28"/>
        <end position="46"/>
    </location>
</feature>
<evidence type="ECO:0000256" key="5">
    <source>
        <dbReference type="SAM" id="Phobius"/>
    </source>
</evidence>
<feature type="transmembrane region" description="Helical" evidence="5">
    <location>
        <begin position="84"/>
        <end position="101"/>
    </location>
</feature>
<keyword evidence="3 5" id="KW-1133">Transmembrane helix</keyword>
<proteinExistence type="predicted"/>
<feature type="domain" description="O-antigen ligase-related" evidence="6">
    <location>
        <begin position="238"/>
        <end position="382"/>
    </location>
</feature>
<feature type="transmembrane region" description="Helical" evidence="5">
    <location>
        <begin position="278"/>
        <end position="297"/>
    </location>
</feature>
<comment type="subcellular location">
    <subcellularLocation>
        <location evidence="1">Membrane</location>
        <topology evidence="1">Multi-pass membrane protein</topology>
    </subcellularLocation>
</comment>
<gene>
    <name evidence="7" type="ORF">B7G68_20380</name>
</gene>
<evidence type="ECO:0000256" key="1">
    <source>
        <dbReference type="ARBA" id="ARBA00004141"/>
    </source>
</evidence>
<evidence type="ECO:0000313" key="8">
    <source>
        <dbReference type="Proteomes" id="UP000240527"/>
    </source>
</evidence>
<feature type="transmembrane region" description="Helical" evidence="5">
    <location>
        <begin position="159"/>
        <end position="176"/>
    </location>
</feature>
<accession>A0ABN5IY43</accession>
<feature type="transmembrane region" description="Helical" evidence="5">
    <location>
        <begin position="196"/>
        <end position="216"/>
    </location>
</feature>
<feature type="transmembrane region" description="Helical" evidence="5">
    <location>
        <begin position="405"/>
        <end position="423"/>
    </location>
</feature>
<feature type="transmembrane region" description="Helical" evidence="5">
    <location>
        <begin position="374"/>
        <end position="393"/>
    </location>
</feature>
<organism evidence="7 8">
    <name type="scientific">Caulobacter segnis</name>
    <dbReference type="NCBI Taxonomy" id="88688"/>
    <lineage>
        <taxon>Bacteria</taxon>
        <taxon>Pseudomonadati</taxon>
        <taxon>Pseudomonadota</taxon>
        <taxon>Alphaproteobacteria</taxon>
        <taxon>Caulobacterales</taxon>
        <taxon>Caulobacteraceae</taxon>
        <taxon>Caulobacter</taxon>
    </lineage>
</organism>
<reference evidence="7 8" key="1">
    <citation type="journal article" date="2015" name="Biotechnol. Bioeng.">
        <title>Genome sequence and phenotypic characterization of Caulobacter segnis.</title>
        <authorList>
            <person name="Patel S."/>
            <person name="Fletcher B."/>
            <person name="Scott D.C."/>
            <person name="Ely B."/>
        </authorList>
    </citation>
    <scope>NUCLEOTIDE SEQUENCE [LARGE SCALE GENOMIC DNA]</scope>
    <source>
        <strain evidence="7 8">TK0059</strain>
    </source>
</reference>
<keyword evidence="4 5" id="KW-0472">Membrane</keyword>
<evidence type="ECO:0000256" key="3">
    <source>
        <dbReference type="ARBA" id="ARBA00022989"/>
    </source>
</evidence>
<protein>
    <submittedName>
        <fullName evidence="7">O-antigen ligase family protein</fullName>
    </submittedName>
</protein>
<dbReference type="PANTHER" id="PTHR37422">
    <property type="entry name" value="TEICHURONIC ACID BIOSYNTHESIS PROTEIN TUAE"/>
    <property type="match status" value="1"/>
</dbReference>
<feature type="transmembrane region" description="Helical" evidence="5">
    <location>
        <begin position="133"/>
        <end position="152"/>
    </location>
</feature>
<evidence type="ECO:0000256" key="2">
    <source>
        <dbReference type="ARBA" id="ARBA00022692"/>
    </source>
</evidence>
<feature type="transmembrane region" description="Helical" evidence="5">
    <location>
        <begin position="458"/>
        <end position="480"/>
    </location>
</feature>
<dbReference type="Pfam" id="PF04932">
    <property type="entry name" value="Wzy_C"/>
    <property type="match status" value="1"/>
</dbReference>
<evidence type="ECO:0000259" key="6">
    <source>
        <dbReference type="Pfam" id="PF04932"/>
    </source>
</evidence>
<keyword evidence="2 5" id="KW-0812">Transmembrane</keyword>
<evidence type="ECO:0000256" key="4">
    <source>
        <dbReference type="ARBA" id="ARBA00023136"/>
    </source>
</evidence>
<evidence type="ECO:0000313" key="7">
    <source>
        <dbReference type="EMBL" id="AVQ03993.1"/>
    </source>
</evidence>
<feature type="transmembrane region" description="Helical" evidence="5">
    <location>
        <begin position="228"/>
        <end position="247"/>
    </location>
</feature>
<name>A0ABN5IY43_9CAUL</name>
<feature type="transmembrane region" description="Helical" evidence="5">
    <location>
        <begin position="429"/>
        <end position="446"/>
    </location>
</feature>
<dbReference type="EMBL" id="CP027850">
    <property type="protein sequence ID" value="AVQ03993.1"/>
    <property type="molecule type" value="Genomic_DNA"/>
</dbReference>
<dbReference type="InterPro" id="IPR007016">
    <property type="entry name" value="O-antigen_ligase-rel_domated"/>
</dbReference>
<dbReference type="PANTHER" id="PTHR37422:SF13">
    <property type="entry name" value="LIPOPOLYSACCHARIDE BIOSYNTHESIS PROTEIN PA4999-RELATED"/>
    <property type="match status" value="1"/>
</dbReference>
<dbReference type="InterPro" id="IPR051533">
    <property type="entry name" value="WaaL-like"/>
</dbReference>
<dbReference type="Proteomes" id="UP000240527">
    <property type="component" value="Chromosome"/>
</dbReference>
<sequence length="645" mass="68004">MRTRTRSGGGSPSPGAARARTLKVSEGVAIGALVALVLAEIVVFGASDVAVASVFGALHALFLLALLATCGWARRVPGILGTPWPGLMFLGMLVAAAWALTPFGPGGPHPVWAYIGKGAGSITVDRSSLVLNLFRLLGLACLFNAAWIIGASETRRRTLIWWMLLALSAFAALAIVDHVTLRSGRRLTATLLSPNSAATLMGIGVVFAVAFFSQALHRTGGRLRLERMSFDASLSLGAAAVFAVALAMTASRAGIFATVVALAVLLTWQVLAQGRKLGAVAIIGGAAALLVVIGVAMRSADLTAARLENLEGDLVVRRAIFDAHWQAFQGSPWFGFGLGSFPVVNQLIITSETLRILFDVRATHNLYLQWLEEGGIVATVLMAAWALAALWRAAREGLQPGTAGALARATVAAAVLVLIHGLSDFAVQVPALQALFVVGLGAVTAAPPSRRAPPPNTVSGFVFAGGVLFVSLLFATPLVASRFDGDMAWAPTASAEVLASSVEKDLARETKDPDIQKRMLARAEREVALRPASGGAWLRMAAVQFQRGDVDAANAALDHSLSVAPLQTSLFESRARLAYEHWPLLTPAVRQQVMYQARTEFARGRGPRRLTALANSIRDPAGRIGLAFLIVSERAKQQQAKAAPQ</sequence>
<feature type="transmembrane region" description="Helical" evidence="5">
    <location>
        <begin position="52"/>
        <end position="72"/>
    </location>
</feature>
<dbReference type="GO" id="GO:0016874">
    <property type="term" value="F:ligase activity"/>
    <property type="evidence" value="ECO:0007669"/>
    <property type="project" value="UniProtKB-KW"/>
</dbReference>
<feature type="transmembrane region" description="Helical" evidence="5">
    <location>
        <begin position="253"/>
        <end position="271"/>
    </location>
</feature>